<organism evidence="3 4">
    <name type="scientific">Petrolisthes manimaculis</name>
    <dbReference type="NCBI Taxonomy" id="1843537"/>
    <lineage>
        <taxon>Eukaryota</taxon>
        <taxon>Metazoa</taxon>
        <taxon>Ecdysozoa</taxon>
        <taxon>Arthropoda</taxon>
        <taxon>Crustacea</taxon>
        <taxon>Multicrustacea</taxon>
        <taxon>Malacostraca</taxon>
        <taxon>Eumalacostraca</taxon>
        <taxon>Eucarida</taxon>
        <taxon>Decapoda</taxon>
        <taxon>Pleocyemata</taxon>
        <taxon>Anomura</taxon>
        <taxon>Galatheoidea</taxon>
        <taxon>Porcellanidae</taxon>
        <taxon>Petrolisthes</taxon>
    </lineage>
</organism>
<accession>A0AAE1U997</accession>
<feature type="compositionally biased region" description="Basic and acidic residues" evidence="1">
    <location>
        <begin position="94"/>
        <end position="144"/>
    </location>
</feature>
<name>A0AAE1U997_9EUCA</name>
<feature type="region of interest" description="Disordered" evidence="1">
    <location>
        <begin position="94"/>
        <end position="169"/>
    </location>
</feature>
<dbReference type="EMBL" id="JAWZYT010001169">
    <property type="protein sequence ID" value="KAK4314927.1"/>
    <property type="molecule type" value="Genomic_DNA"/>
</dbReference>
<sequence>MCEDVAVLVTVAILELVLCPHPWFAWEDYMGRPETLHHLVVEDMDCGCEGPWFESTRKSLGFFRPDCHCGGRQLCWGIVVGDFLTMVMVAKEGKSKGGGKERKSVGGGKERKSVGGGKERKSVGGGKERKSGGGGKEKKSEGKLKTKVKKCKGTTTTSTINHSSPPTSQNLRAAHLSRSINFKVRPYHQRPSELMTEPTRNPEDKQPQLFGLETSCAFSPGWSRTLFGVTLWPWAGPEFSLLTHPLANCRYYDSRPY</sequence>
<reference evidence="3" key="1">
    <citation type="submission" date="2023-11" db="EMBL/GenBank/DDBJ databases">
        <title>Genome assemblies of two species of porcelain crab, Petrolisthes cinctipes and Petrolisthes manimaculis (Anomura: Porcellanidae).</title>
        <authorList>
            <person name="Angst P."/>
        </authorList>
    </citation>
    <scope>NUCLEOTIDE SEQUENCE</scope>
    <source>
        <strain evidence="3">PB745_02</strain>
        <tissue evidence="3">Gill</tissue>
    </source>
</reference>
<gene>
    <name evidence="3" type="ORF">Pmani_013839</name>
</gene>
<keyword evidence="2" id="KW-0732">Signal</keyword>
<dbReference type="AlphaFoldDB" id="A0AAE1U997"/>
<evidence type="ECO:0000256" key="2">
    <source>
        <dbReference type="SAM" id="SignalP"/>
    </source>
</evidence>
<feature type="chain" id="PRO_5042144768" evidence="2">
    <location>
        <begin position="26"/>
        <end position="257"/>
    </location>
</feature>
<evidence type="ECO:0000313" key="3">
    <source>
        <dbReference type="EMBL" id="KAK4314927.1"/>
    </source>
</evidence>
<protein>
    <submittedName>
        <fullName evidence="3">Uncharacterized protein</fullName>
    </submittedName>
</protein>
<feature type="signal peptide" evidence="2">
    <location>
        <begin position="1"/>
        <end position="25"/>
    </location>
</feature>
<evidence type="ECO:0000256" key="1">
    <source>
        <dbReference type="SAM" id="MobiDB-lite"/>
    </source>
</evidence>
<feature type="compositionally biased region" description="Polar residues" evidence="1">
    <location>
        <begin position="160"/>
        <end position="169"/>
    </location>
</feature>
<dbReference type="Proteomes" id="UP001292094">
    <property type="component" value="Unassembled WGS sequence"/>
</dbReference>
<evidence type="ECO:0000313" key="4">
    <source>
        <dbReference type="Proteomes" id="UP001292094"/>
    </source>
</evidence>
<comment type="caution">
    <text evidence="3">The sequence shown here is derived from an EMBL/GenBank/DDBJ whole genome shotgun (WGS) entry which is preliminary data.</text>
</comment>
<keyword evidence="4" id="KW-1185">Reference proteome</keyword>
<proteinExistence type="predicted"/>